<keyword evidence="4 7" id="KW-0436">Ligase</keyword>
<comment type="catalytic activity">
    <reaction evidence="7 8">
        <text>UDP-N-acetyl-alpha-D-muramoyl-L-alanine + D-glutamate + ATP = UDP-N-acetyl-alpha-D-muramoyl-L-alanyl-D-glutamate + ADP + phosphate + H(+)</text>
        <dbReference type="Rhea" id="RHEA:16429"/>
        <dbReference type="ChEBI" id="CHEBI:15378"/>
        <dbReference type="ChEBI" id="CHEBI:29986"/>
        <dbReference type="ChEBI" id="CHEBI:30616"/>
        <dbReference type="ChEBI" id="CHEBI:43474"/>
        <dbReference type="ChEBI" id="CHEBI:83898"/>
        <dbReference type="ChEBI" id="CHEBI:83900"/>
        <dbReference type="ChEBI" id="CHEBI:456216"/>
        <dbReference type="EC" id="6.3.2.9"/>
    </reaction>
</comment>
<dbReference type="GO" id="GO:0071555">
    <property type="term" value="P:cell wall organization"/>
    <property type="evidence" value="ECO:0007669"/>
    <property type="project" value="UniProtKB-KW"/>
</dbReference>
<evidence type="ECO:0000256" key="2">
    <source>
        <dbReference type="ARBA" id="ARBA00004752"/>
    </source>
</evidence>
<dbReference type="AlphaFoldDB" id="A0A8F9XKH9"/>
<dbReference type="Pfam" id="PF08245">
    <property type="entry name" value="Mur_ligase_M"/>
    <property type="match status" value="1"/>
</dbReference>
<evidence type="ECO:0000256" key="3">
    <source>
        <dbReference type="ARBA" id="ARBA00022490"/>
    </source>
</evidence>
<comment type="similarity">
    <text evidence="7">Belongs to the MurCDEF family.</text>
</comment>
<feature type="domain" description="Mur ligase central" evidence="10">
    <location>
        <begin position="102"/>
        <end position="210"/>
    </location>
</feature>
<comment type="function">
    <text evidence="7 8">Cell wall formation. Catalyzes the addition of glutamate to the nucleotide precursor UDP-N-acetylmuramoyl-L-alanine (UMA).</text>
</comment>
<dbReference type="GO" id="GO:0005524">
    <property type="term" value="F:ATP binding"/>
    <property type="evidence" value="ECO:0007669"/>
    <property type="project" value="UniProtKB-UniRule"/>
</dbReference>
<keyword evidence="5 7" id="KW-0547">Nucleotide-binding</keyword>
<evidence type="ECO:0000313" key="12">
    <source>
        <dbReference type="Proteomes" id="UP000825051"/>
    </source>
</evidence>
<keyword evidence="6 7" id="KW-0067">ATP-binding</keyword>
<keyword evidence="12" id="KW-1185">Reference proteome</keyword>
<comment type="pathway">
    <text evidence="2 7 8">Cell wall biogenesis; peptidoglycan biosynthesis.</text>
</comment>
<evidence type="ECO:0000256" key="1">
    <source>
        <dbReference type="ARBA" id="ARBA00004496"/>
    </source>
</evidence>
<dbReference type="GO" id="GO:0008360">
    <property type="term" value="P:regulation of cell shape"/>
    <property type="evidence" value="ECO:0007669"/>
    <property type="project" value="UniProtKB-KW"/>
</dbReference>
<dbReference type="NCBIfam" id="TIGR01087">
    <property type="entry name" value="murD"/>
    <property type="match status" value="1"/>
</dbReference>
<dbReference type="Pfam" id="PF02875">
    <property type="entry name" value="Mur_ligase_C"/>
    <property type="match status" value="1"/>
</dbReference>
<dbReference type="GO" id="GO:0051301">
    <property type="term" value="P:cell division"/>
    <property type="evidence" value="ECO:0007669"/>
    <property type="project" value="UniProtKB-KW"/>
</dbReference>
<organism evidence="11 12">
    <name type="scientific">Horticoccus luteus</name>
    <dbReference type="NCBI Taxonomy" id="2862869"/>
    <lineage>
        <taxon>Bacteria</taxon>
        <taxon>Pseudomonadati</taxon>
        <taxon>Verrucomicrobiota</taxon>
        <taxon>Opitutia</taxon>
        <taxon>Opitutales</taxon>
        <taxon>Opitutaceae</taxon>
        <taxon>Horticoccus</taxon>
    </lineage>
</organism>
<keyword evidence="7 8" id="KW-0573">Peptidoglycan synthesis</keyword>
<dbReference type="UniPathway" id="UPA00219"/>
<keyword evidence="7 8" id="KW-0132">Cell division</keyword>
<dbReference type="InterPro" id="IPR036565">
    <property type="entry name" value="Mur-like_cat_sf"/>
</dbReference>
<evidence type="ECO:0000259" key="10">
    <source>
        <dbReference type="Pfam" id="PF08245"/>
    </source>
</evidence>
<dbReference type="PANTHER" id="PTHR43692">
    <property type="entry name" value="UDP-N-ACETYLMURAMOYLALANINE--D-GLUTAMATE LIGASE"/>
    <property type="match status" value="1"/>
</dbReference>
<dbReference type="Proteomes" id="UP000825051">
    <property type="component" value="Chromosome"/>
</dbReference>
<evidence type="ECO:0000256" key="6">
    <source>
        <dbReference type="ARBA" id="ARBA00022840"/>
    </source>
</evidence>
<dbReference type="Gene3D" id="3.40.1190.10">
    <property type="entry name" value="Mur-like, catalytic domain"/>
    <property type="match status" value="1"/>
</dbReference>
<accession>A0A8F9XKH9</accession>
<dbReference type="SUPFAM" id="SSF53244">
    <property type="entry name" value="MurD-like peptide ligases, peptide-binding domain"/>
    <property type="match status" value="1"/>
</dbReference>
<dbReference type="SUPFAM" id="SSF53623">
    <property type="entry name" value="MurD-like peptide ligases, catalytic domain"/>
    <property type="match status" value="1"/>
</dbReference>
<keyword evidence="7 8" id="KW-0961">Cell wall biogenesis/degradation</keyword>
<dbReference type="InterPro" id="IPR004101">
    <property type="entry name" value="Mur_ligase_C"/>
</dbReference>
<dbReference type="InterPro" id="IPR036615">
    <property type="entry name" value="Mur_ligase_C_dom_sf"/>
</dbReference>
<dbReference type="HAMAP" id="MF_00639">
    <property type="entry name" value="MurD"/>
    <property type="match status" value="1"/>
</dbReference>
<dbReference type="GO" id="GO:0005737">
    <property type="term" value="C:cytoplasm"/>
    <property type="evidence" value="ECO:0007669"/>
    <property type="project" value="UniProtKB-SubCell"/>
</dbReference>
<keyword evidence="7 8" id="KW-0133">Cell shape</keyword>
<dbReference type="KEGG" id="ole:K0B96_12280"/>
<reference evidence="11" key="1">
    <citation type="submission" date="2021-08" db="EMBL/GenBank/DDBJ databases">
        <title>Genome of a novel bacterium of the phylum Verrucomicrobia, Oleiharenicola sp. KSB-15.</title>
        <authorList>
            <person name="Chung J.-H."/>
            <person name="Ahn J.-H."/>
            <person name="Yoon Y."/>
            <person name="Kim D.-Y."/>
            <person name="An S.-H."/>
            <person name="Park I."/>
            <person name="Yeon J."/>
        </authorList>
    </citation>
    <scope>NUCLEOTIDE SEQUENCE</scope>
    <source>
        <strain evidence="11">KSB-15</strain>
    </source>
</reference>
<keyword evidence="7 8" id="KW-0131">Cell cycle</keyword>
<dbReference type="GO" id="GO:0008764">
    <property type="term" value="F:UDP-N-acetylmuramoylalanine-D-glutamate ligase activity"/>
    <property type="evidence" value="ECO:0007669"/>
    <property type="project" value="UniProtKB-UniRule"/>
</dbReference>
<dbReference type="InterPro" id="IPR005762">
    <property type="entry name" value="MurD"/>
</dbReference>
<evidence type="ECO:0000256" key="5">
    <source>
        <dbReference type="ARBA" id="ARBA00022741"/>
    </source>
</evidence>
<evidence type="ECO:0000256" key="8">
    <source>
        <dbReference type="RuleBase" id="RU003664"/>
    </source>
</evidence>
<dbReference type="Gene3D" id="3.90.190.20">
    <property type="entry name" value="Mur ligase, C-terminal domain"/>
    <property type="match status" value="1"/>
</dbReference>
<dbReference type="EMBL" id="CP080507">
    <property type="protein sequence ID" value="QYM78084.1"/>
    <property type="molecule type" value="Genomic_DNA"/>
</dbReference>
<dbReference type="SUPFAM" id="SSF51984">
    <property type="entry name" value="MurCD N-terminal domain"/>
    <property type="match status" value="1"/>
</dbReference>
<dbReference type="InterPro" id="IPR013221">
    <property type="entry name" value="Mur_ligase_cen"/>
</dbReference>
<comment type="subcellular location">
    <subcellularLocation>
        <location evidence="1 7 8">Cytoplasm</location>
    </subcellularLocation>
</comment>
<evidence type="ECO:0000259" key="9">
    <source>
        <dbReference type="Pfam" id="PF02875"/>
    </source>
</evidence>
<protein>
    <recommendedName>
        <fullName evidence="7 8">UDP-N-acetylmuramoylalanine--D-glutamate ligase</fullName>
        <ecNumber evidence="7 8">6.3.2.9</ecNumber>
    </recommendedName>
    <alternativeName>
        <fullName evidence="7">D-glutamic acid-adding enzyme</fullName>
    </alternativeName>
    <alternativeName>
        <fullName evidence="7">UDP-N-acetylmuramoyl-L-alanyl-D-glutamate synthetase</fullName>
    </alternativeName>
</protein>
<name>A0A8F9XKH9_9BACT</name>
<evidence type="ECO:0000313" key="11">
    <source>
        <dbReference type="EMBL" id="QYM78084.1"/>
    </source>
</evidence>
<dbReference type="GO" id="GO:0009252">
    <property type="term" value="P:peptidoglycan biosynthetic process"/>
    <property type="evidence" value="ECO:0007669"/>
    <property type="project" value="UniProtKB-UniRule"/>
</dbReference>
<feature type="binding site" evidence="7">
    <location>
        <begin position="104"/>
        <end position="110"/>
    </location>
    <ligand>
        <name>ATP</name>
        <dbReference type="ChEBI" id="CHEBI:30616"/>
    </ligand>
</feature>
<dbReference type="RefSeq" id="WP_220161188.1">
    <property type="nucleotide sequence ID" value="NZ_CP080507.1"/>
</dbReference>
<evidence type="ECO:0000256" key="7">
    <source>
        <dbReference type="HAMAP-Rule" id="MF_00639"/>
    </source>
</evidence>
<dbReference type="EC" id="6.3.2.9" evidence="7 8"/>
<evidence type="ECO:0000256" key="4">
    <source>
        <dbReference type="ARBA" id="ARBA00022598"/>
    </source>
</evidence>
<gene>
    <name evidence="7 11" type="primary">murD</name>
    <name evidence="11" type="ORF">K0B96_12280</name>
</gene>
<proteinExistence type="inferred from homology"/>
<feature type="domain" description="Mur ligase C-terminal" evidence="9">
    <location>
        <begin position="286"/>
        <end position="397"/>
    </location>
</feature>
<keyword evidence="3 7" id="KW-0963">Cytoplasm</keyword>
<sequence>MPSAIPSFLADALRRPVAVLGGGVSGTGAVALVRALGGQAEIYDVKGAALTAEAAARHGLVVFSPGFAPAHPWLALARAAGAICLGELDFASLFWRGEIIAITGTNGKTTLTEFLAQALRDTGTEAQATGNIGYPFTQLVVDTDGGSETAVAVCEVSSFQAESMQHFRAAAVLWTNFAEDHLERHGSLEGYFAAKAVLLQRLREGGRGFVGESVARYAANTRRRLPVGTQVVVSEHCVFDPELGDTIFSDYPQRENFELARAWWRAEGRPEEALRRTARAFRLGRHRLARVAEVDGVTYWNDSKATNFHAVEAALHHFAAPVRLIAGGRGKGGDIAAFVARAAPQVEQWFLIGETRTELAAAVSALGRPPTVCESLADAVRQAAAGARPGTQILLSPGFASFDMFRSYEDRGDQFERVVQELRAAPSF</sequence>
<dbReference type="PANTHER" id="PTHR43692:SF1">
    <property type="entry name" value="UDP-N-ACETYLMURAMOYLALANINE--D-GLUTAMATE LIGASE"/>
    <property type="match status" value="1"/>
</dbReference>